<dbReference type="Gene3D" id="3.40.50.2300">
    <property type="match status" value="1"/>
</dbReference>
<dbReference type="Proteomes" id="UP001151478">
    <property type="component" value="Unassembled WGS sequence"/>
</dbReference>
<evidence type="ECO:0000259" key="3">
    <source>
        <dbReference type="PROSITE" id="PS01124"/>
    </source>
</evidence>
<dbReference type="SMART" id="SM00448">
    <property type="entry name" value="REC"/>
    <property type="match status" value="1"/>
</dbReference>
<dbReference type="SUPFAM" id="SSF52172">
    <property type="entry name" value="CheY-like"/>
    <property type="match status" value="1"/>
</dbReference>
<dbReference type="InterPro" id="IPR050595">
    <property type="entry name" value="Bact_response_regulator"/>
</dbReference>
<dbReference type="PANTHER" id="PTHR44591:SF3">
    <property type="entry name" value="RESPONSE REGULATORY DOMAIN-CONTAINING PROTEIN"/>
    <property type="match status" value="1"/>
</dbReference>
<name>A0ABT5SD47_9FLAO</name>
<feature type="domain" description="Response regulatory" evidence="4">
    <location>
        <begin position="4"/>
        <end position="116"/>
    </location>
</feature>
<protein>
    <submittedName>
        <fullName evidence="5">Response regulator</fullName>
    </submittedName>
</protein>
<evidence type="ECO:0000313" key="5">
    <source>
        <dbReference type="EMBL" id="MDD7915739.1"/>
    </source>
</evidence>
<dbReference type="Pfam" id="PF00072">
    <property type="entry name" value="Response_reg"/>
    <property type="match status" value="1"/>
</dbReference>
<dbReference type="InterPro" id="IPR011006">
    <property type="entry name" value="CheY-like_superfamily"/>
</dbReference>
<dbReference type="PANTHER" id="PTHR44591">
    <property type="entry name" value="STRESS RESPONSE REGULATOR PROTEIN 1"/>
    <property type="match status" value="1"/>
</dbReference>
<dbReference type="InterPro" id="IPR018060">
    <property type="entry name" value="HTH_AraC"/>
</dbReference>
<dbReference type="PROSITE" id="PS01124">
    <property type="entry name" value="HTH_ARAC_FAMILY_2"/>
    <property type="match status" value="1"/>
</dbReference>
<evidence type="ECO:0000256" key="2">
    <source>
        <dbReference type="PROSITE-ProRule" id="PRU00169"/>
    </source>
</evidence>
<dbReference type="EMBL" id="JAOSLC020000003">
    <property type="protein sequence ID" value="MDD7915739.1"/>
    <property type="molecule type" value="Genomic_DNA"/>
</dbReference>
<dbReference type="InterPro" id="IPR001789">
    <property type="entry name" value="Sig_transdc_resp-reg_receiver"/>
</dbReference>
<dbReference type="PROSITE" id="PS50110">
    <property type="entry name" value="RESPONSE_REGULATORY"/>
    <property type="match status" value="1"/>
</dbReference>
<keyword evidence="1 2" id="KW-0597">Phosphoprotein</keyword>
<evidence type="ECO:0000313" key="6">
    <source>
        <dbReference type="Proteomes" id="UP001151478"/>
    </source>
</evidence>
<keyword evidence="6" id="KW-1185">Reference proteome</keyword>
<sequence>MKTKILIVDDSIDTRVFVTSILTNYDVIEAKDGVEALEIISNNEINLLITDYKMPKMDGFDLVLDIKKKNYDFPIIIITALTSLEKKKRMLRLGIDNYLYKPFFKEELVSIIERAIVYHKTVVLTKKNLDLATGDQSELFKSKVENIIYTNVDNFNFSIEIMAREFNISTKTLTRRTKAIFGQTPNQLMIECRLNSAQEILLQNPRISLKEVAKRVGLKNTSYLKSRLTDKFKTFYEM</sequence>
<evidence type="ECO:0000256" key="1">
    <source>
        <dbReference type="ARBA" id="ARBA00022553"/>
    </source>
</evidence>
<feature type="modified residue" description="4-aspartylphosphate" evidence="2">
    <location>
        <position position="51"/>
    </location>
</feature>
<feature type="domain" description="HTH araC/xylS-type" evidence="3">
    <location>
        <begin position="142"/>
        <end position="232"/>
    </location>
</feature>
<dbReference type="Pfam" id="PF12833">
    <property type="entry name" value="HTH_18"/>
    <property type="match status" value="1"/>
</dbReference>
<dbReference type="Gene3D" id="1.10.10.60">
    <property type="entry name" value="Homeodomain-like"/>
    <property type="match status" value="1"/>
</dbReference>
<dbReference type="SMART" id="SM00342">
    <property type="entry name" value="HTH_ARAC"/>
    <property type="match status" value="1"/>
</dbReference>
<dbReference type="RefSeq" id="WP_274270537.1">
    <property type="nucleotide sequence ID" value="NZ_JAOSLC020000003.1"/>
</dbReference>
<accession>A0ABT5SD47</accession>
<organism evidence="5 6">
    <name type="scientific">Polaribacter ponticola</name>
    <dbReference type="NCBI Taxonomy" id="2978475"/>
    <lineage>
        <taxon>Bacteria</taxon>
        <taxon>Pseudomonadati</taxon>
        <taxon>Bacteroidota</taxon>
        <taxon>Flavobacteriia</taxon>
        <taxon>Flavobacteriales</taxon>
        <taxon>Flavobacteriaceae</taxon>
    </lineage>
</organism>
<proteinExistence type="predicted"/>
<gene>
    <name evidence="5" type="ORF">N5A56_015525</name>
</gene>
<comment type="caution">
    <text evidence="5">The sequence shown here is derived from an EMBL/GenBank/DDBJ whole genome shotgun (WGS) entry which is preliminary data.</text>
</comment>
<reference evidence="5" key="1">
    <citation type="submission" date="2023-02" db="EMBL/GenBank/DDBJ databases">
        <title>Polaribacter ponticola sp. nov., isolated from seawater.</title>
        <authorList>
            <person name="Baek J.H."/>
            <person name="Kim J.M."/>
            <person name="Choi D.G."/>
            <person name="Jeon C.O."/>
        </authorList>
    </citation>
    <scope>NUCLEOTIDE SEQUENCE</scope>
    <source>
        <strain evidence="5">MSW5</strain>
    </source>
</reference>
<evidence type="ECO:0000259" key="4">
    <source>
        <dbReference type="PROSITE" id="PS50110"/>
    </source>
</evidence>
<dbReference type="CDD" id="cd00156">
    <property type="entry name" value="REC"/>
    <property type="match status" value="1"/>
</dbReference>